<evidence type="ECO:0000313" key="6">
    <source>
        <dbReference type="EnsemblMetazoa" id="G32372.8:cds"/>
    </source>
</evidence>
<dbReference type="AlphaFoldDB" id="A0A8W8MCU9"/>
<evidence type="ECO:0000256" key="3">
    <source>
        <dbReference type="ARBA" id="ARBA00022525"/>
    </source>
</evidence>
<evidence type="ECO:0000313" key="7">
    <source>
        <dbReference type="Proteomes" id="UP000005408"/>
    </source>
</evidence>
<dbReference type="PANTHER" id="PTHR11848:SF262">
    <property type="entry name" value="LD29161P"/>
    <property type="match status" value="1"/>
</dbReference>
<accession>A0A8W8MCU9</accession>
<dbReference type="SUPFAM" id="SSF57501">
    <property type="entry name" value="Cystine-knot cytokines"/>
    <property type="match status" value="1"/>
</dbReference>
<dbReference type="InterPro" id="IPR015615">
    <property type="entry name" value="TGF-beta-rel"/>
</dbReference>
<evidence type="ECO:0000259" key="5">
    <source>
        <dbReference type="PROSITE" id="PS51362"/>
    </source>
</evidence>
<sequence length="56" mass="6039">AVVQQVPESSIIGGSNAGPCCTPVRMSSLTMLYFDHNLRVQLTTLPKMKVERCGCA</sequence>
<reference evidence="6" key="1">
    <citation type="submission" date="2022-08" db="UniProtKB">
        <authorList>
            <consortium name="EnsemblMetazoa"/>
        </authorList>
    </citation>
    <scope>IDENTIFICATION</scope>
    <source>
        <strain evidence="6">05x7-T-G4-1.051#20</strain>
    </source>
</reference>
<dbReference type="Gene3D" id="2.10.90.10">
    <property type="entry name" value="Cystine-knot cytokines"/>
    <property type="match status" value="1"/>
</dbReference>
<dbReference type="EnsemblMetazoa" id="G32372.8">
    <property type="protein sequence ID" value="G32372.8:cds"/>
    <property type="gene ID" value="G32372"/>
</dbReference>
<comment type="subcellular location">
    <subcellularLocation>
        <location evidence="1">Secreted</location>
    </subcellularLocation>
</comment>
<protein>
    <recommendedName>
        <fullName evidence="5">TGF-beta family profile domain-containing protein</fullName>
    </recommendedName>
</protein>
<dbReference type="InterPro" id="IPR001839">
    <property type="entry name" value="TGF-b_C"/>
</dbReference>
<dbReference type="PROSITE" id="PS51362">
    <property type="entry name" value="TGF_BETA_2"/>
    <property type="match status" value="1"/>
</dbReference>
<evidence type="ECO:0000256" key="2">
    <source>
        <dbReference type="ARBA" id="ARBA00006656"/>
    </source>
</evidence>
<keyword evidence="7" id="KW-1185">Reference proteome</keyword>
<evidence type="ECO:0000256" key="4">
    <source>
        <dbReference type="RuleBase" id="RU000354"/>
    </source>
</evidence>
<keyword evidence="4" id="KW-0339">Growth factor</keyword>
<dbReference type="GO" id="GO:0005125">
    <property type="term" value="F:cytokine activity"/>
    <property type="evidence" value="ECO:0007669"/>
    <property type="project" value="TreeGrafter"/>
</dbReference>
<proteinExistence type="inferred from homology"/>
<name>A0A8W8MCU9_MAGGI</name>
<dbReference type="PANTHER" id="PTHR11848">
    <property type="entry name" value="TGF-BETA FAMILY"/>
    <property type="match status" value="1"/>
</dbReference>
<organism evidence="6 7">
    <name type="scientific">Magallana gigas</name>
    <name type="common">Pacific oyster</name>
    <name type="synonym">Crassostrea gigas</name>
    <dbReference type="NCBI Taxonomy" id="29159"/>
    <lineage>
        <taxon>Eukaryota</taxon>
        <taxon>Metazoa</taxon>
        <taxon>Spiralia</taxon>
        <taxon>Lophotrochozoa</taxon>
        <taxon>Mollusca</taxon>
        <taxon>Bivalvia</taxon>
        <taxon>Autobranchia</taxon>
        <taxon>Pteriomorphia</taxon>
        <taxon>Ostreida</taxon>
        <taxon>Ostreoidea</taxon>
        <taxon>Ostreidae</taxon>
        <taxon>Magallana</taxon>
    </lineage>
</organism>
<dbReference type="InterPro" id="IPR029034">
    <property type="entry name" value="Cystine-knot_cytokine"/>
</dbReference>
<feature type="domain" description="TGF-beta family profile" evidence="5">
    <location>
        <begin position="1"/>
        <end position="56"/>
    </location>
</feature>
<keyword evidence="3" id="KW-0964">Secreted</keyword>
<dbReference type="SMART" id="SM00204">
    <property type="entry name" value="TGFB"/>
    <property type="match status" value="1"/>
</dbReference>
<comment type="similarity">
    <text evidence="2 4">Belongs to the TGF-beta family.</text>
</comment>
<dbReference type="Pfam" id="PF00019">
    <property type="entry name" value="TGF_beta"/>
    <property type="match status" value="1"/>
</dbReference>
<dbReference type="GO" id="GO:0008083">
    <property type="term" value="F:growth factor activity"/>
    <property type="evidence" value="ECO:0007669"/>
    <property type="project" value="UniProtKB-KW"/>
</dbReference>
<dbReference type="Proteomes" id="UP000005408">
    <property type="component" value="Unassembled WGS sequence"/>
</dbReference>
<dbReference type="GO" id="GO:0005615">
    <property type="term" value="C:extracellular space"/>
    <property type="evidence" value="ECO:0007669"/>
    <property type="project" value="TreeGrafter"/>
</dbReference>
<evidence type="ECO:0000256" key="1">
    <source>
        <dbReference type="ARBA" id="ARBA00004613"/>
    </source>
</evidence>